<dbReference type="InterPro" id="IPR000524">
    <property type="entry name" value="Tscrpt_reg_HTH_GntR"/>
</dbReference>
<evidence type="ECO:0000256" key="2">
    <source>
        <dbReference type="ARBA" id="ARBA00023125"/>
    </source>
</evidence>
<dbReference type="SMART" id="SM00895">
    <property type="entry name" value="FCD"/>
    <property type="match status" value="1"/>
</dbReference>
<dbReference type="Gene3D" id="1.20.120.530">
    <property type="entry name" value="GntR ligand-binding domain-like"/>
    <property type="match status" value="1"/>
</dbReference>
<name>A0A6L9UFD4_9HYPH</name>
<keyword evidence="1" id="KW-0805">Transcription regulation</keyword>
<dbReference type="PRINTS" id="PR00035">
    <property type="entry name" value="HTHGNTR"/>
</dbReference>
<evidence type="ECO:0000259" key="4">
    <source>
        <dbReference type="PROSITE" id="PS50949"/>
    </source>
</evidence>
<proteinExistence type="predicted"/>
<dbReference type="SMART" id="SM00345">
    <property type="entry name" value="HTH_GNTR"/>
    <property type="match status" value="1"/>
</dbReference>
<evidence type="ECO:0000313" key="6">
    <source>
        <dbReference type="Proteomes" id="UP000483035"/>
    </source>
</evidence>
<dbReference type="Pfam" id="PF00392">
    <property type="entry name" value="GntR"/>
    <property type="match status" value="1"/>
</dbReference>
<dbReference type="CDD" id="cd07377">
    <property type="entry name" value="WHTH_GntR"/>
    <property type="match status" value="1"/>
</dbReference>
<evidence type="ECO:0000313" key="5">
    <source>
        <dbReference type="EMBL" id="NEI72827.1"/>
    </source>
</evidence>
<dbReference type="InterPro" id="IPR011711">
    <property type="entry name" value="GntR_C"/>
</dbReference>
<keyword evidence="3" id="KW-0804">Transcription</keyword>
<dbReference type="AlphaFoldDB" id="A0A6L9UFD4"/>
<feature type="domain" description="HTH gntR-type" evidence="4">
    <location>
        <begin position="25"/>
        <end position="92"/>
    </location>
</feature>
<keyword evidence="2" id="KW-0238">DNA-binding</keyword>
<organism evidence="5 6">
    <name type="scientific">Rhizobium lusitanum</name>
    <dbReference type="NCBI Taxonomy" id="293958"/>
    <lineage>
        <taxon>Bacteria</taxon>
        <taxon>Pseudomonadati</taxon>
        <taxon>Pseudomonadota</taxon>
        <taxon>Alphaproteobacteria</taxon>
        <taxon>Hyphomicrobiales</taxon>
        <taxon>Rhizobiaceae</taxon>
        <taxon>Rhizobium/Agrobacterium group</taxon>
        <taxon>Rhizobium</taxon>
    </lineage>
</organism>
<dbReference type="InterPro" id="IPR008920">
    <property type="entry name" value="TF_FadR/GntR_C"/>
</dbReference>
<dbReference type="Proteomes" id="UP000483035">
    <property type="component" value="Unassembled WGS sequence"/>
</dbReference>
<dbReference type="InterPro" id="IPR036388">
    <property type="entry name" value="WH-like_DNA-bd_sf"/>
</dbReference>
<dbReference type="PANTHER" id="PTHR43537">
    <property type="entry name" value="TRANSCRIPTIONAL REGULATOR, GNTR FAMILY"/>
    <property type="match status" value="1"/>
</dbReference>
<dbReference type="GO" id="GO:0003677">
    <property type="term" value="F:DNA binding"/>
    <property type="evidence" value="ECO:0007669"/>
    <property type="project" value="UniProtKB-KW"/>
</dbReference>
<accession>A0A6L9UFD4</accession>
<dbReference type="PROSITE" id="PS50949">
    <property type="entry name" value="HTH_GNTR"/>
    <property type="match status" value="1"/>
</dbReference>
<dbReference type="PANTHER" id="PTHR43537:SF50">
    <property type="entry name" value="TRANSCRIPTIONAL REGULATORY PROTEIN"/>
    <property type="match status" value="1"/>
</dbReference>
<evidence type="ECO:0000256" key="1">
    <source>
        <dbReference type="ARBA" id="ARBA00023015"/>
    </source>
</evidence>
<reference evidence="5 6" key="1">
    <citation type="submission" date="2019-12" db="EMBL/GenBank/DDBJ databases">
        <title>Rhizobium genotypes associated with high levels of biological nitrogen fixation by grain legumes in a temperate-maritime cropping system.</title>
        <authorList>
            <person name="Maluk M."/>
            <person name="Francesc Ferrando Molina F."/>
            <person name="Lopez Del Egido L."/>
            <person name="Lafos M."/>
            <person name="Langarica-Fuentes A."/>
            <person name="Gebre Yohannes G."/>
            <person name="Young M.W."/>
            <person name="Martin P."/>
            <person name="Gantlett R."/>
            <person name="Kenicer G."/>
            <person name="Hawes C."/>
            <person name="Begg G.S."/>
            <person name="Quilliam R.S."/>
            <person name="Squire G.R."/>
            <person name="Poole P.S."/>
            <person name="Young P.W."/>
            <person name="Iannetta P.M."/>
            <person name="James E.K."/>
        </authorList>
    </citation>
    <scope>NUCLEOTIDE SEQUENCE [LARGE SCALE GENOMIC DNA]</scope>
    <source>
        <strain evidence="5 6">JHI1118</strain>
    </source>
</reference>
<comment type="caution">
    <text evidence="5">The sequence shown here is derived from an EMBL/GenBank/DDBJ whole genome shotgun (WGS) entry which is preliminary data.</text>
</comment>
<dbReference type="InterPro" id="IPR036390">
    <property type="entry name" value="WH_DNA-bd_sf"/>
</dbReference>
<dbReference type="SUPFAM" id="SSF46785">
    <property type="entry name" value="Winged helix' DNA-binding domain"/>
    <property type="match status" value="1"/>
</dbReference>
<sequence length="232" mass="25981">MAAGSDPVSSTASALGSETGPIARMSLHDAVVNRLRDMIIEGELPPGSRIHETQMGQRLGVSRTPLREAIKFLASEGLVELIPTRGAVVRQFHAKDIKDMLLVLKTLESLAGRIACERATDGQIAHIRSLHDQMLAYYRERRRMEYYKLNQNIHSAIVALSDNEPLAYTHGMLQGRLKRVRFVGHEGEENWAKAIVEHEEMIAALEARDAERLSNIIELHLSAAWERVKAFL</sequence>
<dbReference type="Gene3D" id="1.10.10.10">
    <property type="entry name" value="Winged helix-like DNA-binding domain superfamily/Winged helix DNA-binding domain"/>
    <property type="match status" value="1"/>
</dbReference>
<dbReference type="GO" id="GO:0003700">
    <property type="term" value="F:DNA-binding transcription factor activity"/>
    <property type="evidence" value="ECO:0007669"/>
    <property type="project" value="InterPro"/>
</dbReference>
<dbReference type="RefSeq" id="WP_163990619.1">
    <property type="nucleotide sequence ID" value="NZ_WUEY01000014.1"/>
</dbReference>
<evidence type="ECO:0000256" key="3">
    <source>
        <dbReference type="ARBA" id="ARBA00023163"/>
    </source>
</evidence>
<protein>
    <submittedName>
        <fullName evidence="5">FCD domain-containing protein</fullName>
    </submittedName>
</protein>
<gene>
    <name evidence="5" type="ORF">GR212_25015</name>
</gene>
<dbReference type="EMBL" id="WUEY01000014">
    <property type="protein sequence ID" value="NEI72827.1"/>
    <property type="molecule type" value="Genomic_DNA"/>
</dbReference>
<dbReference type="Pfam" id="PF07729">
    <property type="entry name" value="FCD"/>
    <property type="match status" value="1"/>
</dbReference>
<dbReference type="SUPFAM" id="SSF48008">
    <property type="entry name" value="GntR ligand-binding domain-like"/>
    <property type="match status" value="1"/>
</dbReference>